<keyword evidence="1" id="KW-0732">Signal</keyword>
<dbReference type="InterPro" id="IPR029030">
    <property type="entry name" value="Caspase-like_dom_sf"/>
</dbReference>
<dbReference type="Proteomes" id="UP000266441">
    <property type="component" value="Unassembled WGS sequence"/>
</dbReference>
<dbReference type="CDD" id="cd02258">
    <property type="entry name" value="Peptidase_C25_N"/>
    <property type="match status" value="1"/>
</dbReference>
<dbReference type="Pfam" id="PF01364">
    <property type="entry name" value="Peptidase_C25"/>
    <property type="match status" value="1"/>
</dbReference>
<dbReference type="NCBIfam" id="TIGR04183">
    <property type="entry name" value="Por_Secre_tail"/>
    <property type="match status" value="1"/>
</dbReference>
<organism evidence="3 4">
    <name type="scientific">Mariniphaga sediminis</name>
    <dbReference type="NCBI Taxonomy" id="1628158"/>
    <lineage>
        <taxon>Bacteria</taxon>
        <taxon>Pseudomonadati</taxon>
        <taxon>Bacteroidota</taxon>
        <taxon>Bacteroidia</taxon>
        <taxon>Marinilabiliales</taxon>
        <taxon>Prolixibacteraceae</taxon>
        <taxon>Mariniphaga</taxon>
    </lineage>
</organism>
<name>A0A399D853_9BACT</name>
<reference evidence="3 4" key="1">
    <citation type="journal article" date="2015" name="Int. J. Syst. Evol. Microbiol.">
        <title>Mariniphaga sediminis sp. nov., isolated from coastal sediment.</title>
        <authorList>
            <person name="Wang F.Q."/>
            <person name="Shen Q.Y."/>
            <person name="Chen G.J."/>
            <person name="Du Z.J."/>
        </authorList>
    </citation>
    <scope>NUCLEOTIDE SEQUENCE [LARGE SCALE GENOMIC DNA]</scope>
    <source>
        <strain evidence="3 4">SY21</strain>
    </source>
</reference>
<dbReference type="SUPFAM" id="SSF52129">
    <property type="entry name" value="Caspase-like"/>
    <property type="match status" value="1"/>
</dbReference>
<keyword evidence="4" id="KW-1185">Reference proteome</keyword>
<gene>
    <name evidence="3" type="ORF">D1164_01985</name>
</gene>
<dbReference type="NCBIfam" id="NF033707">
    <property type="entry name" value="T9SS_sortase"/>
    <property type="match status" value="1"/>
</dbReference>
<dbReference type="Gene3D" id="3.40.50.1460">
    <property type="match status" value="1"/>
</dbReference>
<dbReference type="OrthoDB" id="9809780at2"/>
<evidence type="ECO:0000313" key="3">
    <source>
        <dbReference type="EMBL" id="RIH67218.1"/>
    </source>
</evidence>
<dbReference type="InterPro" id="IPR026444">
    <property type="entry name" value="Secre_tail"/>
</dbReference>
<feature type="domain" description="Gingipain" evidence="2">
    <location>
        <begin position="546"/>
        <end position="906"/>
    </location>
</feature>
<dbReference type="GO" id="GO:0008234">
    <property type="term" value="F:cysteine-type peptidase activity"/>
    <property type="evidence" value="ECO:0007669"/>
    <property type="project" value="InterPro"/>
</dbReference>
<accession>A0A399D853</accession>
<sequence>MIAPAIIIFGRRFNVINLLHNEMNKYIYLLLILFTGFTVADIQKETIFLDWHISREPDNRLGFTFENAGYSHPGSQVPLFFKIFSVEGPGHDYQFALESPVFEEVEINDLASIENEIPQKIEIKKTRRLSGNHHQIEIQIPGVVQRNGKILLLKKFDLKKFPVKLKAATANSFEWKTESVLKSGKWAKISTNGKGIHIIPWSKLTEWGFSNPSQVKIYGAGGVILSENPGKVEYDDLPQLAVWHGKNNGNDCLFFYAPGNQEWKTDATGDFLKHRLNPYASKGYFFLTDNTGTPKSIELLPEPEEPATHSISSFDDYALHEKEQYNLLHSGKQWFGDKFIHGTTKNYTFQLADVDNSSDISIRINAAARASVASEMPVSANQTSLGKINFSMVNTVETTVLYADERAARFSVSPQSGNLDITLKYFASSTNPEAWLDFIEINYRRKLKINNNEALFFRNLHSVDEGNILEFSIETESSDIKVWDVTDIFNVKEVPVQSDNNNVKGKQPASELREYAAFYPNGNFPEPELVAEVENQNLHGLSTPEFVIISHPNFLTQAEELANFHRTNDGMQVEVVSSESVYNEFSSGNKDVTGIRNFIKMFYDRNEGLKYVLLFGDGSYDNKNIKQGSLNFIPTFQSDESLIPVYSFITDDYFVVLDEGESVYNGTVDLGIGRIPASTSFQADLVIQKIKDYHSPEALGNWRNIVCFIADDEDNNLHMSDSERLANQVNENHGEFITDKIYFDAYQQITGPGGESYPEVTEAINQRVKNGVLILNYVGHANTRNLADEKVLDISNINSWSNTKTLPIFVTATCEFSRFDADDSSAGEYVLFNPNGGGIGLFSTTRLVYSYSNYLLSRNFYNAVFEKDENGEHYRMGDIMRLSKINTINTINKRNFSLLTDPALQLSYPRHKIITTTINGEDASGVADTIGALEKVTISGFVADALGNKLENFSGEIVPTVYDKEVIMETMGNGGETPMKFKVQENIIYKGLTEVSNGEFSFSFVIPKDISYSLGEGKILYYAQSGEEDAHGAFDNFWIGGPGSQIADNEGPEVQVFLDTPDFVSGNTVSKNPTLLAFLSDENGINTVGSGIGHDISAVLDNNYSDVMILNNYYQANTGDFTSGTITYPLKNLTPGKHTLKLKAWDVANNSTEVEIEFEVTDKFTISHVSNYPNPVYDYTFFTFEHNQADATFEAIFEVFDQSGHRVDYFPTEVGSDGIVSNPVRWDLNETKIQLRSGVYLYRITAQNSDGIITSKSGKMIIGR</sequence>
<evidence type="ECO:0000259" key="2">
    <source>
        <dbReference type="Pfam" id="PF01364"/>
    </source>
</evidence>
<evidence type="ECO:0000313" key="4">
    <source>
        <dbReference type="Proteomes" id="UP000266441"/>
    </source>
</evidence>
<dbReference type="InterPro" id="IPR001769">
    <property type="entry name" value="Gingipain"/>
</dbReference>
<dbReference type="InterPro" id="IPR029031">
    <property type="entry name" value="Gingipain_N_sf"/>
</dbReference>
<dbReference type="Gene3D" id="3.40.50.10390">
    <property type="entry name" value="Gingipain r, domain 1"/>
    <property type="match status" value="1"/>
</dbReference>
<evidence type="ECO:0000256" key="1">
    <source>
        <dbReference type="ARBA" id="ARBA00022729"/>
    </source>
</evidence>
<dbReference type="EMBL" id="QWET01000001">
    <property type="protein sequence ID" value="RIH67218.1"/>
    <property type="molecule type" value="Genomic_DNA"/>
</dbReference>
<dbReference type="GO" id="GO:0006508">
    <property type="term" value="P:proteolysis"/>
    <property type="evidence" value="ECO:0007669"/>
    <property type="project" value="InterPro"/>
</dbReference>
<proteinExistence type="predicted"/>
<protein>
    <submittedName>
        <fullName evidence="3">T9SS C-terminal target domain-containing protein</fullName>
    </submittedName>
</protein>
<dbReference type="AlphaFoldDB" id="A0A399D853"/>
<comment type="caution">
    <text evidence="3">The sequence shown here is derived from an EMBL/GenBank/DDBJ whole genome shotgun (WGS) entry which is preliminary data.</text>
</comment>